<comment type="caution">
    <text evidence="2">The sequence shown here is derived from an EMBL/GenBank/DDBJ whole genome shotgun (WGS) entry which is preliminary data.</text>
</comment>
<keyword evidence="2" id="KW-0808">Transferase</keyword>
<organism evidence="2 3">
    <name type="scientific">Tautonia sociabilis</name>
    <dbReference type="NCBI Taxonomy" id="2080755"/>
    <lineage>
        <taxon>Bacteria</taxon>
        <taxon>Pseudomonadati</taxon>
        <taxon>Planctomycetota</taxon>
        <taxon>Planctomycetia</taxon>
        <taxon>Isosphaerales</taxon>
        <taxon>Isosphaeraceae</taxon>
        <taxon>Tautonia</taxon>
    </lineage>
</organism>
<dbReference type="GO" id="GO:0016301">
    <property type="term" value="F:kinase activity"/>
    <property type="evidence" value="ECO:0007669"/>
    <property type="project" value="UniProtKB-KW"/>
</dbReference>
<dbReference type="Pfam" id="PF01869">
    <property type="entry name" value="BcrAD_BadFG"/>
    <property type="match status" value="1"/>
</dbReference>
<dbReference type="Gene3D" id="3.30.420.40">
    <property type="match status" value="2"/>
</dbReference>
<dbReference type="OrthoDB" id="9772633at2"/>
<dbReference type="InterPro" id="IPR002731">
    <property type="entry name" value="ATPase_BadF"/>
</dbReference>
<dbReference type="CDD" id="cd24007">
    <property type="entry name" value="ASKHA_NBD_eukNAGK-like"/>
    <property type="match status" value="1"/>
</dbReference>
<proteinExistence type="predicted"/>
<dbReference type="InterPro" id="IPR043129">
    <property type="entry name" value="ATPase_NBD"/>
</dbReference>
<reference evidence="2 3" key="2">
    <citation type="submission" date="2019-01" db="EMBL/GenBank/DDBJ databases">
        <title>Tautonia sociabilis, a novel thermotolerant planctomycete of Isosphaeraceae family, isolated from a 4000 m deep subterranean habitat.</title>
        <authorList>
            <person name="Kovaleva O.L."/>
            <person name="Elcheninov A.G."/>
            <person name="Van Heerden E."/>
            <person name="Toshchakov S.V."/>
            <person name="Novikov A."/>
            <person name="Bonch-Osmolovskaya E.A."/>
            <person name="Kublanov I.V."/>
        </authorList>
    </citation>
    <scope>NUCLEOTIDE SEQUENCE [LARGE SCALE GENOMIC DNA]</scope>
    <source>
        <strain evidence="2 3">GM2012</strain>
    </source>
</reference>
<dbReference type="SUPFAM" id="SSF53067">
    <property type="entry name" value="Actin-like ATPase domain"/>
    <property type="match status" value="2"/>
</dbReference>
<keyword evidence="3" id="KW-1185">Reference proteome</keyword>
<dbReference type="PANTHER" id="PTHR43190:SF3">
    <property type="entry name" value="N-ACETYL-D-GLUCOSAMINE KINASE"/>
    <property type="match status" value="1"/>
</dbReference>
<protein>
    <submittedName>
        <fullName evidence="2">N-acetylglucosamine kinase</fullName>
    </submittedName>
</protein>
<evidence type="ECO:0000313" key="2">
    <source>
        <dbReference type="EMBL" id="RUL88431.1"/>
    </source>
</evidence>
<evidence type="ECO:0000259" key="1">
    <source>
        <dbReference type="Pfam" id="PF01869"/>
    </source>
</evidence>
<evidence type="ECO:0000313" key="3">
    <source>
        <dbReference type="Proteomes" id="UP000280296"/>
    </source>
</evidence>
<dbReference type="RefSeq" id="WP_126724568.1">
    <property type="nucleotide sequence ID" value="NZ_RYZH01000010.1"/>
</dbReference>
<accession>A0A432MLZ3</accession>
<feature type="domain" description="ATPase BadF/BadG/BcrA/BcrD type" evidence="1">
    <location>
        <begin position="7"/>
        <end position="304"/>
    </location>
</feature>
<name>A0A432MLZ3_9BACT</name>
<reference evidence="2 3" key="1">
    <citation type="submission" date="2018-12" db="EMBL/GenBank/DDBJ databases">
        <authorList>
            <person name="Toschakov S.V."/>
        </authorList>
    </citation>
    <scope>NUCLEOTIDE SEQUENCE [LARGE SCALE GENOMIC DNA]</scope>
    <source>
        <strain evidence="2 3">GM2012</strain>
    </source>
</reference>
<dbReference type="PANTHER" id="PTHR43190">
    <property type="entry name" value="N-ACETYL-D-GLUCOSAMINE KINASE"/>
    <property type="match status" value="1"/>
</dbReference>
<dbReference type="InterPro" id="IPR052519">
    <property type="entry name" value="Euk-type_GlcNAc_Kinase"/>
</dbReference>
<dbReference type="EMBL" id="RYZH01000010">
    <property type="protein sequence ID" value="RUL88431.1"/>
    <property type="molecule type" value="Genomic_DNA"/>
</dbReference>
<keyword evidence="2" id="KW-0418">Kinase</keyword>
<dbReference type="Proteomes" id="UP000280296">
    <property type="component" value="Unassembled WGS sequence"/>
</dbReference>
<gene>
    <name evidence="2" type="ORF">TsocGM_06865</name>
</gene>
<sequence>MSGPLVIGVDGGGTSTSCWLADASGRILGRGEAGPSNAKAIGEAQARRALGKAIEAARAEAGLGPGPVAVACLGLAGFDRPGDRELLASWNAEEGWADRLVPANDGELVLAAGTPDGWGIALISGTGSIAVGKAPDGRSARAGGWGPLIGDEGSAYAVALAGLRLAARRFDGRSEPLEDDPLTGSLCEALGAESPREIVSRLYGEGWDRARIAGLSRRVVEAADRDPEVVDRILLPAAEELSAAVEAVRRALGWGENDRPPLAMAGGFLLASDVIAAEVVRMLGDRIGGVSRVPEPVLGAVVLARRGLG</sequence>
<dbReference type="AlphaFoldDB" id="A0A432MLZ3"/>